<dbReference type="AlphaFoldDB" id="A0A076EC28"/>
<dbReference type="SUPFAM" id="SSF52218">
    <property type="entry name" value="Flavoproteins"/>
    <property type="match status" value="1"/>
</dbReference>
<dbReference type="Proteomes" id="UP000028488">
    <property type="component" value="Chromosome"/>
</dbReference>
<evidence type="ECO:0000259" key="1">
    <source>
        <dbReference type="PROSITE" id="PS50902"/>
    </source>
</evidence>
<feature type="domain" description="Flavodoxin-like" evidence="1">
    <location>
        <begin position="3"/>
        <end position="169"/>
    </location>
</feature>
<evidence type="ECO:0000313" key="3">
    <source>
        <dbReference type="Proteomes" id="UP000028488"/>
    </source>
</evidence>
<gene>
    <name evidence="2" type="ORF">EP51_04015</name>
</gene>
<organism evidence="2 3">
    <name type="scientific">Rhodococcus opacus</name>
    <name type="common">Nocardia opaca</name>
    <dbReference type="NCBI Taxonomy" id="37919"/>
    <lineage>
        <taxon>Bacteria</taxon>
        <taxon>Bacillati</taxon>
        <taxon>Actinomycetota</taxon>
        <taxon>Actinomycetes</taxon>
        <taxon>Mycobacteriales</taxon>
        <taxon>Nocardiaceae</taxon>
        <taxon>Rhodococcus</taxon>
    </lineage>
</organism>
<dbReference type="InterPro" id="IPR026816">
    <property type="entry name" value="Flavodoxin_dom"/>
</dbReference>
<dbReference type="eggNOG" id="COG0716">
    <property type="taxonomic scope" value="Bacteria"/>
</dbReference>
<reference evidence="2 3" key="1">
    <citation type="submission" date="2014-07" db="EMBL/GenBank/DDBJ databases">
        <title>Genome Sequence of Rhodococcus opacus Strain R7, a Biodegrader of Mono- and Polycyclic Aromatic Hydrocarbons.</title>
        <authorList>
            <person name="Di Gennaro P."/>
            <person name="Zampolli J."/>
            <person name="Presti I."/>
            <person name="Cappelletti M."/>
            <person name="D'Ursi P."/>
            <person name="Orro A."/>
            <person name="Mezzelani A."/>
            <person name="Milanesi L."/>
        </authorList>
    </citation>
    <scope>NUCLEOTIDE SEQUENCE [LARGE SCALE GENOMIC DNA]</scope>
    <source>
        <strain evidence="2 3">R7</strain>
    </source>
</reference>
<evidence type="ECO:0000313" key="2">
    <source>
        <dbReference type="EMBL" id="AII03820.1"/>
    </source>
</evidence>
<dbReference type="Pfam" id="PF12724">
    <property type="entry name" value="Flavodoxin_5"/>
    <property type="match status" value="1"/>
</dbReference>
<dbReference type="EMBL" id="CP008947">
    <property type="protein sequence ID" value="AII03820.1"/>
    <property type="molecule type" value="Genomic_DNA"/>
</dbReference>
<dbReference type="PROSITE" id="PS50902">
    <property type="entry name" value="FLAVODOXIN_LIKE"/>
    <property type="match status" value="1"/>
</dbReference>
<sequence length="177" mass="19077">MRTLMVYESMFGNTRHVAEAIARGLESAGTVTAVPVARAGDEDLSGYDLVMVGGPTHVHGMSRESTRHGAAVTAHKPDSTVALEPDAESEGLREWLDGLPPTHGKAVAFDTRANGPALLTGRASKGICRKLRRRGFDLVAESESFLVDKESRLEEGEEIRAEQWGRALAQQVTSPRA</sequence>
<name>A0A076EC28_RHOOP</name>
<dbReference type="RefSeq" id="WP_128638606.1">
    <property type="nucleotide sequence ID" value="NZ_CP008947.1"/>
</dbReference>
<protein>
    <submittedName>
        <fullName evidence="2">Flavodoxin</fullName>
    </submittedName>
</protein>
<dbReference type="InterPro" id="IPR029039">
    <property type="entry name" value="Flavoprotein-like_sf"/>
</dbReference>
<accession>A0A076EC28</accession>
<dbReference type="Gene3D" id="3.40.50.360">
    <property type="match status" value="1"/>
</dbReference>
<proteinExistence type="predicted"/>
<dbReference type="GO" id="GO:0010181">
    <property type="term" value="F:FMN binding"/>
    <property type="evidence" value="ECO:0007669"/>
    <property type="project" value="InterPro"/>
</dbReference>
<dbReference type="InterPro" id="IPR008254">
    <property type="entry name" value="Flavodoxin/NO_synth"/>
</dbReference>